<evidence type="ECO:0000256" key="4">
    <source>
        <dbReference type="SAM" id="MobiDB-lite"/>
    </source>
</evidence>
<reference evidence="6 7" key="1">
    <citation type="submission" date="2016-07" db="EMBL/GenBank/DDBJ databases">
        <title>Comparative genomics of the entomopathogenic fungus Beauveria bassiana.</title>
        <authorList>
            <person name="Valero Jimenez C.A."/>
            <person name="Zwaan B.J."/>
            <person name="Van Kan J.A."/>
            <person name="Takken W."/>
            <person name="Debets A.J."/>
            <person name="Schoustra S.E."/>
            <person name="Koenraadt C.J."/>
        </authorList>
    </citation>
    <scope>NUCLEOTIDE SEQUENCE [LARGE SCALE GENOMIC DNA]</scope>
    <source>
        <strain evidence="6 7">ARSEF 8028</strain>
    </source>
</reference>
<keyword evidence="1" id="KW-0479">Metal-binding</keyword>
<evidence type="ECO:0000256" key="2">
    <source>
        <dbReference type="ARBA" id="ARBA00022771"/>
    </source>
</evidence>
<evidence type="ECO:0000256" key="3">
    <source>
        <dbReference type="ARBA" id="ARBA00022833"/>
    </source>
</evidence>
<evidence type="ECO:0000256" key="1">
    <source>
        <dbReference type="ARBA" id="ARBA00022723"/>
    </source>
</evidence>
<dbReference type="InterPro" id="IPR027377">
    <property type="entry name" value="ZAR1/RTP1-5-like_Znf-3CxxC"/>
</dbReference>
<feature type="domain" description="3CxxC-type" evidence="5">
    <location>
        <begin position="111"/>
        <end position="209"/>
    </location>
</feature>
<keyword evidence="2" id="KW-0863">Zinc-finger</keyword>
<evidence type="ECO:0000313" key="7">
    <source>
        <dbReference type="Proteomes" id="UP000237441"/>
    </source>
</evidence>
<dbReference type="OrthoDB" id="8121437at2759"/>
<dbReference type="Pfam" id="PF13695">
    <property type="entry name" value="Zn_ribbon_3CxxC"/>
    <property type="match status" value="1"/>
</dbReference>
<sequence>MATTQARCDGFGVSRSMPRLSERSKRTSSRQTKPSSRIDAAPQSSYFKLKTLAKWFHYPQNVTIPRSHPGTSSMYPGLHDDVQTRLESNGLKFNFRKNGDKKNHTNSYDSHIMGRFTCANKNCIADGWTSKKIAVTIRQFPGNEYNAEVYHQRCLKCNWLSKPKLDDSYADRVAYRLKKWSGMHVEPRPFSGVSKGPHYRHLCEGCKAGHCDEGSDFLF</sequence>
<dbReference type="SMART" id="SM01328">
    <property type="entry name" value="zf-3CxxC"/>
    <property type="match status" value="1"/>
</dbReference>
<name>A0A2S7YPD8_BEABA</name>
<evidence type="ECO:0000313" key="6">
    <source>
        <dbReference type="EMBL" id="PQK18051.1"/>
    </source>
</evidence>
<keyword evidence="3" id="KW-0862">Zinc</keyword>
<organism evidence="6 7">
    <name type="scientific">Beauveria bassiana</name>
    <name type="common">White muscardine disease fungus</name>
    <name type="synonym">Tritirachium shiotae</name>
    <dbReference type="NCBI Taxonomy" id="176275"/>
    <lineage>
        <taxon>Eukaryota</taxon>
        <taxon>Fungi</taxon>
        <taxon>Dikarya</taxon>
        <taxon>Ascomycota</taxon>
        <taxon>Pezizomycotina</taxon>
        <taxon>Sordariomycetes</taxon>
        <taxon>Hypocreomycetidae</taxon>
        <taxon>Hypocreales</taxon>
        <taxon>Cordycipitaceae</taxon>
        <taxon>Beauveria</taxon>
    </lineage>
</organism>
<feature type="region of interest" description="Disordered" evidence="4">
    <location>
        <begin position="1"/>
        <end position="40"/>
    </location>
</feature>
<accession>A0A2S7YPD8</accession>
<dbReference type="Proteomes" id="UP000237441">
    <property type="component" value="Unassembled WGS sequence"/>
</dbReference>
<dbReference type="GO" id="GO:0008270">
    <property type="term" value="F:zinc ion binding"/>
    <property type="evidence" value="ECO:0007669"/>
    <property type="project" value="UniProtKB-KW"/>
</dbReference>
<proteinExistence type="predicted"/>
<gene>
    <name evidence="6" type="ORF">BB8028_0010g00400</name>
</gene>
<dbReference type="AlphaFoldDB" id="A0A2S7YPD8"/>
<evidence type="ECO:0000259" key="5">
    <source>
        <dbReference type="SMART" id="SM01328"/>
    </source>
</evidence>
<comment type="caution">
    <text evidence="6">The sequence shown here is derived from an EMBL/GenBank/DDBJ whole genome shotgun (WGS) entry which is preliminary data.</text>
</comment>
<protein>
    <recommendedName>
        <fullName evidence="5">3CxxC-type domain-containing protein</fullName>
    </recommendedName>
</protein>
<dbReference type="EMBL" id="JRHA01000010">
    <property type="protein sequence ID" value="PQK18051.1"/>
    <property type="molecule type" value="Genomic_DNA"/>
</dbReference>